<organism evidence="1 2">
    <name type="scientific">Enterococcus rotai</name>
    <dbReference type="NCBI Taxonomy" id="118060"/>
    <lineage>
        <taxon>Bacteria</taxon>
        <taxon>Bacillati</taxon>
        <taxon>Bacillota</taxon>
        <taxon>Bacilli</taxon>
        <taxon>Lactobacillales</taxon>
        <taxon>Enterococcaceae</taxon>
        <taxon>Enterococcus</taxon>
    </lineage>
</organism>
<reference evidence="2" key="1">
    <citation type="submission" date="2015-12" db="EMBL/GenBank/DDBJ databases">
        <authorList>
            <person name="Lauer A."/>
            <person name="Humrighouse B."/>
            <person name="Loparev V."/>
            <person name="Shewmaker P.L."/>
            <person name="Whitney A.M."/>
            <person name="McLaughlin R.W."/>
        </authorList>
    </citation>
    <scope>NUCLEOTIDE SEQUENCE [LARGE SCALE GENOMIC DNA]</scope>
    <source>
        <strain evidence="2">LMG 26678</strain>
    </source>
</reference>
<protein>
    <recommendedName>
        <fullName evidence="3">Pre-toxin TG domain-containing protein</fullName>
    </recommendedName>
</protein>
<evidence type="ECO:0008006" key="3">
    <source>
        <dbReference type="Google" id="ProtNLM"/>
    </source>
</evidence>
<accession>A0A0U2VJL2</accession>
<proteinExistence type="predicted"/>
<dbReference type="KEGG" id="erx:ATZ35_11255"/>
<dbReference type="AlphaFoldDB" id="A0A0U2VJL2"/>
<keyword evidence="2" id="KW-1185">Reference proteome</keyword>
<dbReference type="EMBL" id="CP013655">
    <property type="protein sequence ID" value="ALS37707.1"/>
    <property type="molecule type" value="Genomic_DNA"/>
</dbReference>
<dbReference type="RefSeq" id="WP_208927333.1">
    <property type="nucleotide sequence ID" value="NZ_CP013655.1"/>
</dbReference>
<gene>
    <name evidence="1" type="ORF">ATZ35_11255</name>
</gene>
<dbReference type="Proteomes" id="UP000067523">
    <property type="component" value="Chromosome"/>
</dbReference>
<evidence type="ECO:0000313" key="2">
    <source>
        <dbReference type="Proteomes" id="UP000067523"/>
    </source>
</evidence>
<dbReference type="STRING" id="118060.ATZ35_11255"/>
<evidence type="ECO:0000313" key="1">
    <source>
        <dbReference type="EMBL" id="ALS37707.1"/>
    </source>
</evidence>
<name>A0A0U2VJL2_9ENTE</name>
<sequence>MNDFQKSGRDYFSGDKVGMPGFGGFAHGQDLAGRVQESGLWDAMWAVGLTGAVVRNAQVYGKKAGGVDIPNTDVGVVQSRLNLAENPTRFSPSNNAGMKHVRDRHFDSDTEKCWTIFSIGIKIEIYTAIKKSCRYSCS</sequence>